<evidence type="ECO:0000313" key="2">
    <source>
        <dbReference type="Proteomes" id="UP000321261"/>
    </source>
</evidence>
<dbReference type="RefSeq" id="WP_147253823.1">
    <property type="nucleotide sequence ID" value="NZ_VIWU01000001.1"/>
</dbReference>
<dbReference type="AlphaFoldDB" id="A0A561SI26"/>
<comment type="caution">
    <text evidence="1">The sequence shown here is derived from an EMBL/GenBank/DDBJ whole genome shotgun (WGS) entry which is preliminary data.</text>
</comment>
<protein>
    <submittedName>
        <fullName evidence="1">Uncharacterized protein</fullName>
    </submittedName>
</protein>
<dbReference type="Proteomes" id="UP000321261">
    <property type="component" value="Unassembled WGS sequence"/>
</dbReference>
<organism evidence="1 2">
    <name type="scientific">Pseudonocardia hierapolitana</name>
    <dbReference type="NCBI Taxonomy" id="1128676"/>
    <lineage>
        <taxon>Bacteria</taxon>
        <taxon>Bacillati</taxon>
        <taxon>Actinomycetota</taxon>
        <taxon>Actinomycetes</taxon>
        <taxon>Pseudonocardiales</taxon>
        <taxon>Pseudonocardiaceae</taxon>
        <taxon>Pseudonocardia</taxon>
    </lineage>
</organism>
<dbReference type="OrthoDB" id="3323815at2"/>
<accession>A0A561SI26</accession>
<gene>
    <name evidence="1" type="ORF">FHX44_11335</name>
</gene>
<evidence type="ECO:0000313" key="1">
    <source>
        <dbReference type="EMBL" id="TWF74455.1"/>
    </source>
</evidence>
<name>A0A561SI26_9PSEU</name>
<reference evidence="1 2" key="1">
    <citation type="submission" date="2019-06" db="EMBL/GenBank/DDBJ databases">
        <title>Sequencing the genomes of 1000 actinobacteria strains.</title>
        <authorList>
            <person name="Klenk H.-P."/>
        </authorList>
    </citation>
    <scope>NUCLEOTIDE SEQUENCE [LARGE SCALE GENOMIC DNA]</scope>
    <source>
        <strain evidence="1 2">DSM 45671</strain>
    </source>
</reference>
<keyword evidence="2" id="KW-1185">Reference proteome</keyword>
<proteinExistence type="predicted"/>
<dbReference type="EMBL" id="VIWU01000001">
    <property type="protein sequence ID" value="TWF74455.1"/>
    <property type="molecule type" value="Genomic_DNA"/>
</dbReference>
<sequence>MNTDLLILRLEALQLDVKKVRVAVDHANKRGEFLENARTAIRPCRSELRAVQNDLAALIQAMEDETTIVKLLDDAHPGLDRRLSDARGRVVALVARVADTEGFLKQATETAVLIADQADTLRNSLDRRCSEVEGDITSLKDRIRDEEPAQRRTQWVDYQSLLDEKARPIFVEYVDFLGGLTLRDTGLDDRVCEMTGVLLTRFKGVTPRSSLPLPARHAALGNALESVVLLGFPEWSIWGIPLVGHEVGLAYAKDQNDEDLVALVRRYVRDDQQTDPDDRRTTEYVHQLVADAFAAYTLGFAYACAALLLRLGPGYDVPHSPTEPRDIDRARVIKMAVESGAGAGGTFTDELVRLWRIWEAAVAAHAGPAEAAVALEEAEGPPPERDWLDDFCREAVDHFDTRMFIHRSDDKRWRASQHWQDFLKEGKSGPGWNSEEDAVLDLLTAAWRLRLDGSADPERFAAKIKKLWPSRGRT</sequence>